<dbReference type="Proteomes" id="UP000180175">
    <property type="component" value="Chromosome"/>
</dbReference>
<accession>A0A7S7L903</accession>
<sequence>MAEDVVEHMDFENTEILYGPYSVDTVIMLSFDKTSLDISNVSGERIHINEIEVVIQENKDNDPFEFHMFIAGGGKYVIGYRLDYFKEEEALEKTKEIVYSITN</sequence>
<name>A0A7S7L903_9BACI</name>
<dbReference type="KEGG" id="aia:AWH56_002770"/>
<keyword evidence="2" id="KW-1185">Reference proteome</keyword>
<dbReference type="RefSeq" id="WP_182080515.1">
    <property type="nucleotide sequence ID" value="NZ_CP063356.2"/>
</dbReference>
<evidence type="ECO:0000313" key="1">
    <source>
        <dbReference type="EMBL" id="QOY36616.1"/>
    </source>
</evidence>
<reference evidence="1 2" key="1">
    <citation type="journal article" date="2017" name="Genome Announc.">
        <title>Draft Genome Sequences of Four Alkaliphilic Bacteria Belonging to the Anaerobacillus Genus.</title>
        <authorList>
            <person name="Bassil N.M."/>
            <person name="Lloyd J.R."/>
        </authorList>
    </citation>
    <scope>NUCLEOTIDE SEQUENCE [LARGE SCALE GENOMIC DNA]</scope>
    <source>
        <strain evidence="1 2">NB2006</strain>
    </source>
</reference>
<reference evidence="1 2" key="2">
    <citation type="journal article" date="2019" name="Int. J. Syst. Evol. Microbiol.">
        <title>Anaerobacillus isosaccharinicus sp. nov., an alkaliphilic bacterium which degrades isosaccharinic acid.</title>
        <authorList>
            <person name="Bassil N.M."/>
            <person name="Lloyd J.R."/>
        </authorList>
    </citation>
    <scope>NUCLEOTIDE SEQUENCE [LARGE SCALE GENOMIC DNA]</scope>
    <source>
        <strain evidence="1 2">NB2006</strain>
    </source>
</reference>
<gene>
    <name evidence="1" type="ORF">AWH56_002770</name>
</gene>
<dbReference type="AlphaFoldDB" id="A0A7S7L903"/>
<proteinExistence type="predicted"/>
<protein>
    <submittedName>
        <fullName evidence="1">Uncharacterized protein</fullName>
    </submittedName>
</protein>
<organism evidence="1 2">
    <name type="scientific">Anaerobacillus isosaccharinicus</name>
    <dbReference type="NCBI Taxonomy" id="1532552"/>
    <lineage>
        <taxon>Bacteria</taxon>
        <taxon>Bacillati</taxon>
        <taxon>Bacillota</taxon>
        <taxon>Bacilli</taxon>
        <taxon>Bacillales</taxon>
        <taxon>Bacillaceae</taxon>
        <taxon>Anaerobacillus</taxon>
    </lineage>
</organism>
<dbReference type="EMBL" id="CP063356">
    <property type="protein sequence ID" value="QOY36616.1"/>
    <property type="molecule type" value="Genomic_DNA"/>
</dbReference>
<evidence type="ECO:0000313" key="2">
    <source>
        <dbReference type="Proteomes" id="UP000180175"/>
    </source>
</evidence>